<proteinExistence type="inferred from homology"/>
<dbReference type="Proteomes" id="UP000095751">
    <property type="component" value="Unassembled WGS sequence"/>
</dbReference>
<dbReference type="EMBL" id="KV784355">
    <property type="protein sequence ID" value="OEU20191.1"/>
    <property type="molecule type" value="Genomic_DNA"/>
</dbReference>
<keyword evidence="4" id="KW-0238">DNA-binding</keyword>
<feature type="non-terminal residue" evidence="9">
    <location>
        <position position="1"/>
    </location>
</feature>
<accession>A0A1E7FPW0</accession>
<dbReference type="GO" id="GO:0003697">
    <property type="term" value="F:single-stranded DNA binding"/>
    <property type="evidence" value="ECO:0007669"/>
    <property type="project" value="TreeGrafter"/>
</dbReference>
<dbReference type="KEGG" id="fcy:FRACYDRAFT_181618"/>
<gene>
    <name evidence="9" type="primary">ERCC1</name>
    <name evidence="9" type="ORF">FRACYDRAFT_181618</name>
</gene>
<dbReference type="SUPFAM" id="SSF52980">
    <property type="entry name" value="Restriction endonuclease-like"/>
    <property type="match status" value="1"/>
</dbReference>
<dbReference type="GO" id="GO:0006302">
    <property type="term" value="P:double-strand break repair"/>
    <property type="evidence" value="ECO:0007669"/>
    <property type="project" value="UniProtKB-ARBA"/>
</dbReference>
<evidence type="ECO:0000256" key="7">
    <source>
        <dbReference type="SAM" id="MobiDB-lite"/>
    </source>
</evidence>
<reference evidence="9 10" key="1">
    <citation type="submission" date="2016-09" db="EMBL/GenBank/DDBJ databases">
        <title>Extensive genetic diversity and differential bi-allelic expression allows diatom success in the polar Southern Ocean.</title>
        <authorList>
            <consortium name="DOE Joint Genome Institute"/>
            <person name="Mock T."/>
            <person name="Otillar R.P."/>
            <person name="Strauss J."/>
            <person name="Dupont C."/>
            <person name="Frickenhaus S."/>
            <person name="Maumus F."/>
            <person name="Mcmullan M."/>
            <person name="Sanges R."/>
            <person name="Schmutz J."/>
            <person name="Toseland A."/>
            <person name="Valas R."/>
            <person name="Veluchamy A."/>
            <person name="Ward B.J."/>
            <person name="Allen A."/>
            <person name="Barry K."/>
            <person name="Falciatore A."/>
            <person name="Ferrante M."/>
            <person name="Fortunato A.E."/>
            <person name="Gloeckner G."/>
            <person name="Gruber A."/>
            <person name="Hipkin R."/>
            <person name="Janech M."/>
            <person name="Kroth P."/>
            <person name="Leese F."/>
            <person name="Lindquist E."/>
            <person name="Lyon B.R."/>
            <person name="Martin J."/>
            <person name="Mayer C."/>
            <person name="Parker M."/>
            <person name="Quesneville H."/>
            <person name="Raymond J."/>
            <person name="Uhlig C."/>
            <person name="Valentin K.U."/>
            <person name="Worden A.Z."/>
            <person name="Armbrust E.V."/>
            <person name="Bowler C."/>
            <person name="Green B."/>
            <person name="Moulton V."/>
            <person name="Van Oosterhout C."/>
            <person name="Grigoriev I."/>
        </authorList>
    </citation>
    <scope>NUCLEOTIDE SEQUENCE [LARGE SCALE GENOMIC DNA]</scope>
    <source>
        <strain evidence="9 10">CCMP1102</strain>
    </source>
</reference>
<keyword evidence="5" id="KW-0234">DNA repair</keyword>
<feature type="region of interest" description="Disordered" evidence="7">
    <location>
        <begin position="238"/>
        <end position="307"/>
    </location>
</feature>
<dbReference type="NCBIfam" id="TIGR00597">
    <property type="entry name" value="rad10"/>
    <property type="match status" value="1"/>
</dbReference>
<dbReference type="PANTHER" id="PTHR12749">
    <property type="entry name" value="EXCISION REPAIR CROSS-COMPLEMENTING 1 ERCC1"/>
    <property type="match status" value="1"/>
</dbReference>
<evidence type="ECO:0000256" key="3">
    <source>
        <dbReference type="ARBA" id="ARBA00022763"/>
    </source>
</evidence>
<dbReference type="CDD" id="cd22325">
    <property type="entry name" value="ERCC1_C-like"/>
    <property type="match status" value="1"/>
</dbReference>
<dbReference type="InterPro" id="IPR010994">
    <property type="entry name" value="RuvA_2-like"/>
</dbReference>
<dbReference type="GO" id="GO:0070914">
    <property type="term" value="P:UV-damage excision repair"/>
    <property type="evidence" value="ECO:0007669"/>
    <property type="project" value="TreeGrafter"/>
</dbReference>
<dbReference type="OrthoDB" id="10262814at2759"/>
<dbReference type="Gene3D" id="3.40.50.10130">
    <property type="match status" value="1"/>
</dbReference>
<dbReference type="InParanoid" id="A0A1E7FPW0"/>
<dbReference type="GO" id="GO:0003684">
    <property type="term" value="F:damaged DNA binding"/>
    <property type="evidence" value="ECO:0007669"/>
    <property type="project" value="InterPro"/>
</dbReference>
<dbReference type="AlphaFoldDB" id="A0A1E7FPW0"/>
<evidence type="ECO:0000256" key="6">
    <source>
        <dbReference type="ARBA" id="ARBA00023242"/>
    </source>
</evidence>
<protein>
    <submittedName>
        <fullName evidence="9">DNA repair protein rad10</fullName>
    </submittedName>
</protein>
<comment type="similarity">
    <text evidence="2">Belongs to the ERCC1/RAD10/SWI10 family.</text>
</comment>
<feature type="compositionally biased region" description="Basic and acidic residues" evidence="7">
    <location>
        <begin position="269"/>
        <end position="278"/>
    </location>
</feature>
<comment type="subcellular location">
    <subcellularLocation>
        <location evidence="1">Nucleus</location>
    </subcellularLocation>
</comment>
<keyword evidence="6" id="KW-0539">Nucleus</keyword>
<evidence type="ECO:0000256" key="1">
    <source>
        <dbReference type="ARBA" id="ARBA00004123"/>
    </source>
</evidence>
<name>A0A1E7FPW0_9STRA</name>
<dbReference type="InterPro" id="IPR004579">
    <property type="entry name" value="ERCC1/RAD10/SWI10"/>
</dbReference>
<evidence type="ECO:0000313" key="9">
    <source>
        <dbReference type="EMBL" id="OEU20191.1"/>
    </source>
</evidence>
<organism evidence="9 10">
    <name type="scientific">Fragilariopsis cylindrus CCMP1102</name>
    <dbReference type="NCBI Taxonomy" id="635003"/>
    <lineage>
        <taxon>Eukaryota</taxon>
        <taxon>Sar</taxon>
        <taxon>Stramenopiles</taxon>
        <taxon>Ochrophyta</taxon>
        <taxon>Bacillariophyta</taxon>
        <taxon>Bacillariophyceae</taxon>
        <taxon>Bacillariophycidae</taxon>
        <taxon>Bacillariales</taxon>
        <taxon>Bacillariaceae</taxon>
        <taxon>Fragilariopsis</taxon>
    </lineage>
</organism>
<evidence type="ECO:0000256" key="5">
    <source>
        <dbReference type="ARBA" id="ARBA00023204"/>
    </source>
</evidence>
<dbReference type="PANTHER" id="PTHR12749:SF0">
    <property type="entry name" value="DNA EXCISION REPAIR PROTEIN ERCC-1"/>
    <property type="match status" value="1"/>
</dbReference>
<feature type="compositionally biased region" description="Basic and acidic residues" evidence="7">
    <location>
        <begin position="251"/>
        <end position="260"/>
    </location>
</feature>
<dbReference type="GO" id="GO:0070522">
    <property type="term" value="C:ERCC4-ERCC1 complex"/>
    <property type="evidence" value="ECO:0007669"/>
    <property type="project" value="TreeGrafter"/>
</dbReference>
<keyword evidence="3" id="KW-0227">DNA damage</keyword>
<evidence type="ECO:0000256" key="4">
    <source>
        <dbReference type="ARBA" id="ARBA00023125"/>
    </source>
</evidence>
<dbReference type="InterPro" id="IPR011335">
    <property type="entry name" value="Restrct_endonuc-II-like"/>
</dbReference>
<dbReference type="Pfam" id="PF03834">
    <property type="entry name" value="Rad10"/>
    <property type="match status" value="1"/>
</dbReference>
<feature type="compositionally biased region" description="Acidic residues" evidence="7">
    <location>
        <begin position="279"/>
        <end position="291"/>
    </location>
</feature>
<evidence type="ECO:0000259" key="8">
    <source>
        <dbReference type="Pfam" id="PF03834"/>
    </source>
</evidence>
<sequence length="307" mass="35050">RIHHTMLQPHVLYVSPKQRGNTVLSLIKNVPIAYSTMIPDYIMGPTTCGLFLSIKYHKLHPHYIHKRISELNKDFKLRLLFVLVDIDDNTNSIQQLNLIGVRQNFTVILCWSEIELARYLETYKSKDGKTHDISCITKKESTNIVDRVTDFLISGHKGIGGVNKTDSITLWNTFGSIKSIATASPDELSLCIGMGPLKVKRLYNALHKPFSKFQSRKRKRNKFLAEKVETEKEEALLAKAEEEVEAETEREEALFAKAETEIEAETEKEEALLAKAETEIEAETEKEDDDDKATITSKNEYHEKEVV</sequence>
<keyword evidence="10" id="KW-1185">Reference proteome</keyword>
<dbReference type="SUPFAM" id="SSF47781">
    <property type="entry name" value="RuvA domain 2-like"/>
    <property type="match status" value="1"/>
</dbReference>
<dbReference type="FunCoup" id="A0A1E7FPW0">
    <property type="interactions" value="160"/>
</dbReference>
<evidence type="ECO:0000313" key="10">
    <source>
        <dbReference type="Proteomes" id="UP000095751"/>
    </source>
</evidence>
<dbReference type="GO" id="GO:0000110">
    <property type="term" value="C:nucleotide-excision repair factor 1 complex"/>
    <property type="evidence" value="ECO:0007669"/>
    <property type="project" value="TreeGrafter"/>
</dbReference>
<dbReference type="GO" id="GO:0006312">
    <property type="term" value="P:mitotic recombination"/>
    <property type="evidence" value="ECO:0007669"/>
    <property type="project" value="TreeGrafter"/>
</dbReference>
<feature type="domain" description="ERCC1-like central" evidence="8">
    <location>
        <begin position="12"/>
        <end position="124"/>
    </location>
</feature>
<dbReference type="Gene3D" id="1.10.150.20">
    <property type="entry name" value="5' to 3' exonuclease, C-terminal subdomain"/>
    <property type="match status" value="1"/>
</dbReference>
<evidence type="ECO:0000256" key="2">
    <source>
        <dbReference type="ARBA" id="ARBA00008283"/>
    </source>
</evidence>
<dbReference type="InterPro" id="IPR047260">
    <property type="entry name" value="ERCC1-like_central_dom"/>
</dbReference>
<dbReference type="FunFam" id="3.40.50.10130:FF:000001">
    <property type="entry name" value="DNA excision repair protein ERCC-1"/>
    <property type="match status" value="1"/>
</dbReference>